<keyword evidence="2" id="KW-0012">Acyltransferase</keyword>
<dbReference type="RefSeq" id="WP_006973466.1">
    <property type="nucleotide sequence ID" value="NZ_ABCS01000047.1"/>
</dbReference>
<dbReference type="CDD" id="cd07987">
    <property type="entry name" value="LPLAT_MGAT-like"/>
    <property type="match status" value="1"/>
</dbReference>
<evidence type="ECO:0000313" key="3">
    <source>
        <dbReference type="Proteomes" id="UP000005801"/>
    </source>
</evidence>
<organism evidence="2 3">
    <name type="scientific">Plesiocystis pacifica SIR-1</name>
    <dbReference type="NCBI Taxonomy" id="391625"/>
    <lineage>
        <taxon>Bacteria</taxon>
        <taxon>Pseudomonadati</taxon>
        <taxon>Myxococcota</taxon>
        <taxon>Polyangia</taxon>
        <taxon>Nannocystales</taxon>
        <taxon>Nannocystaceae</taxon>
        <taxon>Plesiocystis</taxon>
    </lineage>
</organism>
<dbReference type="Pfam" id="PF01553">
    <property type="entry name" value="Acyltransferase"/>
    <property type="match status" value="1"/>
</dbReference>
<dbReference type="EMBL" id="ABCS01000047">
    <property type="protein sequence ID" value="EDM77360.1"/>
    <property type="molecule type" value="Genomic_DNA"/>
</dbReference>
<evidence type="ECO:0000313" key="2">
    <source>
        <dbReference type="EMBL" id="EDM77360.1"/>
    </source>
</evidence>
<feature type="domain" description="Phospholipid/glycerol acyltransferase" evidence="1">
    <location>
        <begin position="67"/>
        <end position="185"/>
    </location>
</feature>
<protein>
    <submittedName>
        <fullName evidence="2">Acyltransferase domain protein</fullName>
    </submittedName>
</protein>
<dbReference type="InterPro" id="IPR002123">
    <property type="entry name" value="Plipid/glycerol_acylTrfase"/>
</dbReference>
<evidence type="ECO:0000259" key="1">
    <source>
        <dbReference type="SMART" id="SM00563"/>
    </source>
</evidence>
<accession>A6G9S4</accession>
<comment type="caution">
    <text evidence="2">The sequence shown here is derived from an EMBL/GenBank/DDBJ whole genome shotgun (WGS) entry which is preliminary data.</text>
</comment>
<dbReference type="eggNOG" id="COG0204">
    <property type="taxonomic scope" value="Bacteria"/>
</dbReference>
<dbReference type="PANTHER" id="PTHR22753:SF14">
    <property type="entry name" value="MONOACYLGLYCEROL_DIACYLGLYCEROL O-ACYLTRANSFERASE"/>
    <property type="match status" value="1"/>
</dbReference>
<name>A6G9S4_9BACT</name>
<dbReference type="GO" id="GO:0016020">
    <property type="term" value="C:membrane"/>
    <property type="evidence" value="ECO:0007669"/>
    <property type="project" value="TreeGrafter"/>
</dbReference>
<keyword evidence="2" id="KW-0808">Transferase</keyword>
<proteinExistence type="predicted"/>
<dbReference type="AlphaFoldDB" id="A6G9S4"/>
<keyword evidence="3" id="KW-1185">Reference proteome</keyword>
<dbReference type="GO" id="GO:0016746">
    <property type="term" value="F:acyltransferase activity"/>
    <property type="evidence" value="ECO:0007669"/>
    <property type="project" value="UniProtKB-KW"/>
</dbReference>
<reference evidence="2 3" key="1">
    <citation type="submission" date="2007-06" db="EMBL/GenBank/DDBJ databases">
        <authorList>
            <person name="Shimkets L."/>
            <person name="Ferriera S."/>
            <person name="Johnson J."/>
            <person name="Kravitz S."/>
            <person name="Beeson K."/>
            <person name="Sutton G."/>
            <person name="Rogers Y.-H."/>
            <person name="Friedman R."/>
            <person name="Frazier M."/>
            <person name="Venter J.C."/>
        </authorList>
    </citation>
    <scope>NUCLEOTIDE SEQUENCE [LARGE SCALE GENOMIC DNA]</scope>
    <source>
        <strain evidence="2 3">SIR-1</strain>
    </source>
</reference>
<dbReference type="STRING" id="391625.PPSIR1_09820"/>
<sequence length="273" mass="30394">MLRQATSPEVRERIEALDLPFNRWGLDPYGVSKAHLGLFLTSLGVLYKHYFRVRAHNIQRVPSSGPVMLISNHSGGLPVDAGMILASMFFDHDPPRLAHGMVEKFAQNWPFLSPWFSRVGQLPGLPEHAKRLLTDGRVLMAFPEGARGTGKLYRDRYQLVRFGTGFMRIALEVGIPIVPLAFIGGEEAIPTVYHAKALAKLFKAPYVPITPYLLPLPLPVHCEIHYGEPMQFSGSGNEPDDVIEGHVAKVKERIEQLIADGRSSRSRNLADTP</sequence>
<gene>
    <name evidence="2" type="ORF">PPSIR1_09820</name>
</gene>
<dbReference type="SMART" id="SM00563">
    <property type="entry name" value="PlsC"/>
    <property type="match status" value="1"/>
</dbReference>
<dbReference type="Proteomes" id="UP000005801">
    <property type="component" value="Unassembled WGS sequence"/>
</dbReference>
<dbReference type="SUPFAM" id="SSF69593">
    <property type="entry name" value="Glycerol-3-phosphate (1)-acyltransferase"/>
    <property type="match status" value="1"/>
</dbReference>
<dbReference type="PANTHER" id="PTHR22753">
    <property type="entry name" value="TRANSMEMBRANE PROTEIN 68"/>
    <property type="match status" value="1"/>
</dbReference>